<reference evidence="2" key="1">
    <citation type="journal article" date="2022" name="Mol. Ecol. Resour.">
        <title>The genomes of chicory, endive, great burdock and yacon provide insights into Asteraceae palaeo-polyploidization history and plant inulin production.</title>
        <authorList>
            <person name="Fan W."/>
            <person name="Wang S."/>
            <person name="Wang H."/>
            <person name="Wang A."/>
            <person name="Jiang F."/>
            <person name="Liu H."/>
            <person name="Zhao H."/>
            <person name="Xu D."/>
            <person name="Zhang Y."/>
        </authorList>
    </citation>
    <scope>NUCLEOTIDE SEQUENCE [LARGE SCALE GENOMIC DNA]</scope>
    <source>
        <strain evidence="2">cv. Yunnan</strain>
    </source>
</reference>
<sequence length="186" mass="21047">MPIGHYKEEPLAEAKEAWNLAIAEKRVLEEKVVTTEDKLTQDLKRSHEETVLVKVRLEESEKEEKKWIMEEGFALALDDIRLDPSYRDRLMESDATDAFCDVKPTILEQIYDLADEDDIDETILSDATDAFSDVEPTILDQIYDLADEDDIDELKALLCPRKIVAFGESGSDKDVNNAGGDDGHKT</sequence>
<dbReference type="Proteomes" id="UP001056120">
    <property type="component" value="Linkage Group LG27"/>
</dbReference>
<comment type="caution">
    <text evidence="1">The sequence shown here is derived from an EMBL/GenBank/DDBJ whole genome shotgun (WGS) entry which is preliminary data.</text>
</comment>
<evidence type="ECO:0000313" key="1">
    <source>
        <dbReference type="EMBL" id="KAI3686809.1"/>
    </source>
</evidence>
<name>A0ACB8YN86_9ASTR</name>
<protein>
    <submittedName>
        <fullName evidence="1">Uncharacterized protein</fullName>
    </submittedName>
</protein>
<reference evidence="1 2" key="2">
    <citation type="journal article" date="2022" name="Mol. Ecol. Resour.">
        <title>The genomes of chicory, endive, great burdock and yacon provide insights into Asteraceae paleo-polyploidization history and plant inulin production.</title>
        <authorList>
            <person name="Fan W."/>
            <person name="Wang S."/>
            <person name="Wang H."/>
            <person name="Wang A."/>
            <person name="Jiang F."/>
            <person name="Liu H."/>
            <person name="Zhao H."/>
            <person name="Xu D."/>
            <person name="Zhang Y."/>
        </authorList>
    </citation>
    <scope>NUCLEOTIDE SEQUENCE [LARGE SCALE GENOMIC DNA]</scope>
    <source>
        <strain evidence="2">cv. Yunnan</strain>
        <tissue evidence="1">Leaves</tissue>
    </source>
</reference>
<keyword evidence="2" id="KW-1185">Reference proteome</keyword>
<proteinExistence type="predicted"/>
<evidence type="ECO:0000313" key="2">
    <source>
        <dbReference type="Proteomes" id="UP001056120"/>
    </source>
</evidence>
<organism evidence="1 2">
    <name type="scientific">Smallanthus sonchifolius</name>
    <dbReference type="NCBI Taxonomy" id="185202"/>
    <lineage>
        <taxon>Eukaryota</taxon>
        <taxon>Viridiplantae</taxon>
        <taxon>Streptophyta</taxon>
        <taxon>Embryophyta</taxon>
        <taxon>Tracheophyta</taxon>
        <taxon>Spermatophyta</taxon>
        <taxon>Magnoliopsida</taxon>
        <taxon>eudicotyledons</taxon>
        <taxon>Gunneridae</taxon>
        <taxon>Pentapetalae</taxon>
        <taxon>asterids</taxon>
        <taxon>campanulids</taxon>
        <taxon>Asterales</taxon>
        <taxon>Asteraceae</taxon>
        <taxon>Asteroideae</taxon>
        <taxon>Heliantheae alliance</taxon>
        <taxon>Millerieae</taxon>
        <taxon>Smallanthus</taxon>
    </lineage>
</organism>
<dbReference type="EMBL" id="CM042044">
    <property type="protein sequence ID" value="KAI3686809.1"/>
    <property type="molecule type" value="Genomic_DNA"/>
</dbReference>
<gene>
    <name evidence="1" type="ORF">L1987_80498</name>
</gene>
<accession>A0ACB8YN86</accession>